<evidence type="ECO:0000313" key="1">
    <source>
        <dbReference type="EMBL" id="VVA28671.1"/>
    </source>
</evidence>
<gene>
    <name evidence="1" type="ORF">ALMOND_2B035380</name>
</gene>
<dbReference type="InterPro" id="IPR032675">
    <property type="entry name" value="LRR_dom_sf"/>
</dbReference>
<dbReference type="InParanoid" id="A0A5E4FMR2"/>
<protein>
    <submittedName>
        <fullName evidence="1">Uncharacterized protein</fullName>
    </submittedName>
</protein>
<reference evidence="2" key="1">
    <citation type="journal article" date="2020" name="Plant J.">
        <title>Transposons played a major role in the diversification between the closely related almond and peach genomes: results from the almond genome sequence.</title>
        <authorList>
            <person name="Alioto T."/>
            <person name="Alexiou K.G."/>
            <person name="Bardil A."/>
            <person name="Barteri F."/>
            <person name="Castanera R."/>
            <person name="Cruz F."/>
            <person name="Dhingra A."/>
            <person name="Duval H."/>
            <person name="Fernandez I Marti A."/>
            <person name="Frias L."/>
            <person name="Galan B."/>
            <person name="Garcia J.L."/>
            <person name="Howad W."/>
            <person name="Gomez-Garrido J."/>
            <person name="Gut M."/>
            <person name="Julca I."/>
            <person name="Morata J."/>
            <person name="Puigdomenech P."/>
            <person name="Ribeca P."/>
            <person name="Rubio Cabetas M.J."/>
            <person name="Vlasova A."/>
            <person name="Wirthensohn M."/>
            <person name="Garcia-Mas J."/>
            <person name="Gabaldon T."/>
            <person name="Casacuberta J.M."/>
            <person name="Arus P."/>
        </authorList>
    </citation>
    <scope>NUCLEOTIDE SEQUENCE [LARGE SCALE GENOMIC DNA]</scope>
    <source>
        <strain evidence="2">cv. Texas</strain>
    </source>
</reference>
<dbReference type="Proteomes" id="UP000327085">
    <property type="component" value="Chromosome 1"/>
</dbReference>
<name>A0A5E4FMR2_PRUDU</name>
<dbReference type="Gene3D" id="3.80.10.10">
    <property type="entry name" value="Ribonuclease Inhibitor"/>
    <property type="match status" value="1"/>
</dbReference>
<organism evidence="1 2">
    <name type="scientific">Prunus dulcis</name>
    <name type="common">Almond</name>
    <name type="synonym">Amygdalus dulcis</name>
    <dbReference type="NCBI Taxonomy" id="3755"/>
    <lineage>
        <taxon>Eukaryota</taxon>
        <taxon>Viridiplantae</taxon>
        <taxon>Streptophyta</taxon>
        <taxon>Embryophyta</taxon>
        <taxon>Tracheophyta</taxon>
        <taxon>Spermatophyta</taxon>
        <taxon>Magnoliopsida</taxon>
        <taxon>eudicotyledons</taxon>
        <taxon>Gunneridae</taxon>
        <taxon>Pentapetalae</taxon>
        <taxon>rosids</taxon>
        <taxon>fabids</taxon>
        <taxon>Rosales</taxon>
        <taxon>Rosaceae</taxon>
        <taxon>Amygdaloideae</taxon>
        <taxon>Amygdaleae</taxon>
        <taxon>Prunus</taxon>
    </lineage>
</organism>
<sequence length="169" mass="19870">MAHKKKVQNFLRRLDQFQFGRQFQALGPVNQTVLSPNQPPKPMHCIEMWKVLSMDERRWEDLEMDCLVKVLEKVGKESLLLDVPFVCKSWYKATLNPSCCECIEVWPWDVSECPNFQNLMDRFVSEYQIDGDRCSVTAFLKFVINRTFEFAANVCVFSFKLIFKISIQV</sequence>
<proteinExistence type="predicted"/>
<accession>A0A5E4FMR2</accession>
<dbReference type="EMBL" id="CABIKO010000147">
    <property type="protein sequence ID" value="VVA28671.1"/>
    <property type="molecule type" value="Genomic_DNA"/>
</dbReference>
<dbReference type="AlphaFoldDB" id="A0A5E4FMR2"/>
<dbReference type="Gramene" id="VVA28671">
    <property type="protein sequence ID" value="VVA28671"/>
    <property type="gene ID" value="Prudul26B035380"/>
</dbReference>
<evidence type="ECO:0000313" key="2">
    <source>
        <dbReference type="Proteomes" id="UP000327085"/>
    </source>
</evidence>